<keyword evidence="7 10" id="KW-1133">Transmembrane helix</keyword>
<evidence type="ECO:0000256" key="3">
    <source>
        <dbReference type="ARBA" id="ARBA00022448"/>
    </source>
</evidence>
<keyword evidence="3 9" id="KW-0813">Transport</keyword>
<evidence type="ECO:0000256" key="4">
    <source>
        <dbReference type="ARBA" id="ARBA00022475"/>
    </source>
</evidence>
<feature type="transmembrane region" description="Helical" evidence="10">
    <location>
        <begin position="116"/>
        <end position="135"/>
    </location>
</feature>
<evidence type="ECO:0000256" key="6">
    <source>
        <dbReference type="ARBA" id="ARBA00022692"/>
    </source>
</evidence>
<feature type="transmembrane region" description="Helical" evidence="10">
    <location>
        <begin position="348"/>
        <end position="367"/>
    </location>
</feature>
<comment type="subcellular location">
    <subcellularLocation>
        <location evidence="1">Cell membrane</location>
        <topology evidence="1">Multi-pass membrane protein</topology>
    </subcellularLocation>
</comment>
<dbReference type="EMBL" id="CAUYUE010000002">
    <property type="protein sequence ID" value="CAK0747788.1"/>
    <property type="molecule type" value="Genomic_DNA"/>
</dbReference>
<dbReference type="InterPro" id="IPR050360">
    <property type="entry name" value="MFS_Sugar_Transporters"/>
</dbReference>
<comment type="caution">
    <text evidence="12">The sequence shown here is derived from an EMBL/GenBank/DDBJ whole genome shotgun (WGS) entry which is preliminary data.</text>
</comment>
<feature type="transmembrane region" description="Helical" evidence="10">
    <location>
        <begin position="318"/>
        <end position="336"/>
    </location>
</feature>
<dbReference type="PROSITE" id="PS50850">
    <property type="entry name" value="MFS"/>
    <property type="match status" value="1"/>
</dbReference>
<evidence type="ECO:0000256" key="2">
    <source>
        <dbReference type="ARBA" id="ARBA00010992"/>
    </source>
</evidence>
<sequence>MRVRATGGSPRGAAPLGRSSYLVVAKSSAAADLGDSTQPASLTPVIWAVVIASFGAFAFGYHCGIVNGPLNAIAADLGFAGNAALQGTVVSSLLAGAAVGSLAGSGLADSLGRKTALLLDAVPLLVGALVSGTASSLTAMVMGRVFCGIGIGLASALVPLYISEIAPSRVRGALGSVNQLVICIGIVSALVVNVVLPQTSWRTMFYLASLPALLLGLGLSITPESPRWLSSKGRTTEAEAAAEKLWGPSGPSELTQGTKTDVEGGAATAPAPVSMKELLSNKGVFIGCMIFLLQQFSGVNSVVYFSSSVFAKAGITNAALASVGVQVMNVLMTVVAASLMDRAGRKQLLTISFSGMGLSMLAMATGLHLKQLASMSSTIAIVGTVAYMVFFALGAGPVPGLLVPEITPARLRGRAVSLALAVHWVFNYGIGQLFLPAVDAVGVSGVYLVFALVCAFTVVFANTQIPETKGKSLDEIEAEMKA</sequence>
<dbReference type="GO" id="GO:0005351">
    <property type="term" value="F:carbohydrate:proton symporter activity"/>
    <property type="evidence" value="ECO:0007669"/>
    <property type="project" value="TreeGrafter"/>
</dbReference>
<dbReference type="PROSITE" id="PS00216">
    <property type="entry name" value="SUGAR_TRANSPORT_1"/>
    <property type="match status" value="1"/>
</dbReference>
<organism evidence="12 13">
    <name type="scientific">Coccomyxa viridis</name>
    <dbReference type="NCBI Taxonomy" id="1274662"/>
    <lineage>
        <taxon>Eukaryota</taxon>
        <taxon>Viridiplantae</taxon>
        <taxon>Chlorophyta</taxon>
        <taxon>core chlorophytes</taxon>
        <taxon>Trebouxiophyceae</taxon>
        <taxon>Trebouxiophyceae incertae sedis</taxon>
        <taxon>Coccomyxaceae</taxon>
        <taxon>Coccomyxa</taxon>
    </lineage>
</organism>
<dbReference type="PROSITE" id="PS00217">
    <property type="entry name" value="SUGAR_TRANSPORT_2"/>
    <property type="match status" value="1"/>
</dbReference>
<dbReference type="FunFam" id="1.20.1250.20:FF:000218">
    <property type="entry name" value="facilitated trehalose transporter Tret1"/>
    <property type="match status" value="1"/>
</dbReference>
<gene>
    <name evidence="12" type="ORF">CVIRNUC_001790</name>
</gene>
<dbReference type="PRINTS" id="PR00171">
    <property type="entry name" value="SUGRTRNSPORT"/>
</dbReference>
<dbReference type="CDD" id="cd17315">
    <property type="entry name" value="MFS_GLUT_like"/>
    <property type="match status" value="1"/>
</dbReference>
<evidence type="ECO:0000256" key="5">
    <source>
        <dbReference type="ARBA" id="ARBA00022597"/>
    </source>
</evidence>
<feature type="transmembrane region" description="Helical" evidence="10">
    <location>
        <begin position="441"/>
        <end position="461"/>
    </location>
</feature>
<dbReference type="Proteomes" id="UP001314263">
    <property type="component" value="Unassembled WGS sequence"/>
</dbReference>
<feature type="transmembrane region" description="Helical" evidence="10">
    <location>
        <begin position="45"/>
        <end position="63"/>
    </location>
</feature>
<keyword evidence="6 10" id="KW-0812">Transmembrane</keyword>
<dbReference type="InterPro" id="IPR005828">
    <property type="entry name" value="MFS_sugar_transport-like"/>
</dbReference>
<keyword evidence="5" id="KW-0762">Sugar transport</keyword>
<protein>
    <recommendedName>
        <fullName evidence="11">Major facilitator superfamily (MFS) profile domain-containing protein</fullName>
    </recommendedName>
</protein>
<feature type="transmembrane region" description="Helical" evidence="10">
    <location>
        <begin position="141"/>
        <end position="162"/>
    </location>
</feature>
<keyword evidence="4" id="KW-1003">Cell membrane</keyword>
<feature type="transmembrane region" description="Helical" evidence="10">
    <location>
        <begin position="284"/>
        <end position="306"/>
    </location>
</feature>
<dbReference type="PANTHER" id="PTHR48022">
    <property type="entry name" value="PLASTIDIC GLUCOSE TRANSPORTER 4"/>
    <property type="match status" value="1"/>
</dbReference>
<dbReference type="InterPro" id="IPR036259">
    <property type="entry name" value="MFS_trans_sf"/>
</dbReference>
<feature type="transmembrane region" description="Helical" evidence="10">
    <location>
        <begin position="379"/>
        <end position="403"/>
    </location>
</feature>
<dbReference type="Gene3D" id="1.20.1250.20">
    <property type="entry name" value="MFS general substrate transporter like domains"/>
    <property type="match status" value="1"/>
</dbReference>
<feature type="domain" description="Major facilitator superfamily (MFS) profile" evidence="11">
    <location>
        <begin position="48"/>
        <end position="469"/>
    </location>
</feature>
<evidence type="ECO:0000256" key="10">
    <source>
        <dbReference type="SAM" id="Phobius"/>
    </source>
</evidence>
<evidence type="ECO:0000256" key="7">
    <source>
        <dbReference type="ARBA" id="ARBA00022989"/>
    </source>
</evidence>
<dbReference type="SUPFAM" id="SSF103473">
    <property type="entry name" value="MFS general substrate transporter"/>
    <property type="match status" value="1"/>
</dbReference>
<feature type="transmembrane region" description="Helical" evidence="10">
    <location>
        <begin position="83"/>
        <end position="104"/>
    </location>
</feature>
<dbReference type="NCBIfam" id="TIGR00879">
    <property type="entry name" value="SP"/>
    <property type="match status" value="1"/>
</dbReference>
<evidence type="ECO:0000313" key="12">
    <source>
        <dbReference type="EMBL" id="CAK0747788.1"/>
    </source>
</evidence>
<dbReference type="GO" id="GO:0005886">
    <property type="term" value="C:plasma membrane"/>
    <property type="evidence" value="ECO:0007669"/>
    <property type="project" value="UniProtKB-SubCell"/>
</dbReference>
<dbReference type="Pfam" id="PF00083">
    <property type="entry name" value="Sugar_tr"/>
    <property type="match status" value="1"/>
</dbReference>
<dbReference type="InterPro" id="IPR020846">
    <property type="entry name" value="MFS_dom"/>
</dbReference>
<dbReference type="PANTHER" id="PTHR48022:SF2">
    <property type="entry name" value="PLASTIDIC GLUCOSE TRANSPORTER 4"/>
    <property type="match status" value="1"/>
</dbReference>
<evidence type="ECO:0000313" key="13">
    <source>
        <dbReference type="Proteomes" id="UP001314263"/>
    </source>
</evidence>
<dbReference type="InterPro" id="IPR005829">
    <property type="entry name" value="Sugar_transporter_CS"/>
</dbReference>
<evidence type="ECO:0000259" key="11">
    <source>
        <dbReference type="PROSITE" id="PS50850"/>
    </source>
</evidence>
<feature type="transmembrane region" description="Helical" evidence="10">
    <location>
        <begin position="415"/>
        <end position="435"/>
    </location>
</feature>
<evidence type="ECO:0000256" key="9">
    <source>
        <dbReference type="RuleBase" id="RU003346"/>
    </source>
</evidence>
<evidence type="ECO:0000256" key="8">
    <source>
        <dbReference type="ARBA" id="ARBA00023136"/>
    </source>
</evidence>
<keyword evidence="13" id="KW-1185">Reference proteome</keyword>
<dbReference type="InterPro" id="IPR003663">
    <property type="entry name" value="Sugar/inositol_transpt"/>
</dbReference>
<dbReference type="AlphaFoldDB" id="A0AAV1HWZ4"/>
<proteinExistence type="inferred from homology"/>
<keyword evidence="8 10" id="KW-0472">Membrane</keyword>
<accession>A0AAV1HWZ4</accession>
<evidence type="ECO:0000256" key="1">
    <source>
        <dbReference type="ARBA" id="ARBA00004651"/>
    </source>
</evidence>
<comment type="similarity">
    <text evidence="2 9">Belongs to the major facilitator superfamily. Sugar transporter (TC 2.A.1.1) family.</text>
</comment>
<feature type="transmembrane region" description="Helical" evidence="10">
    <location>
        <begin position="174"/>
        <end position="197"/>
    </location>
</feature>
<name>A0AAV1HWZ4_9CHLO</name>
<reference evidence="12 13" key="1">
    <citation type="submission" date="2023-10" db="EMBL/GenBank/DDBJ databases">
        <authorList>
            <person name="Maclean D."/>
            <person name="Macfadyen A."/>
        </authorList>
    </citation>
    <scope>NUCLEOTIDE SEQUENCE [LARGE SCALE GENOMIC DNA]</scope>
</reference>